<evidence type="ECO:0000256" key="1">
    <source>
        <dbReference type="SAM" id="MobiDB-lite"/>
    </source>
</evidence>
<feature type="region of interest" description="Disordered" evidence="1">
    <location>
        <begin position="1"/>
        <end position="73"/>
    </location>
</feature>
<dbReference type="Proteomes" id="UP000253551">
    <property type="component" value="Unassembled WGS sequence"/>
</dbReference>
<feature type="non-terminal residue" evidence="2">
    <location>
        <position position="277"/>
    </location>
</feature>
<accession>A0A367IPY4</accession>
<feature type="compositionally biased region" description="Basic and acidic residues" evidence="1">
    <location>
        <begin position="1"/>
        <end position="14"/>
    </location>
</feature>
<dbReference type="EMBL" id="PJQM01006415">
    <property type="protein sequence ID" value="RCH79712.1"/>
    <property type="molecule type" value="Genomic_DNA"/>
</dbReference>
<evidence type="ECO:0000313" key="2">
    <source>
        <dbReference type="EMBL" id="RCH79712.1"/>
    </source>
</evidence>
<evidence type="ECO:0000313" key="3">
    <source>
        <dbReference type="Proteomes" id="UP000253551"/>
    </source>
</evidence>
<dbReference type="AlphaFoldDB" id="A0A367IPY4"/>
<dbReference type="OrthoDB" id="442460at2759"/>
<sequence>MRNALDHKRRDRQQDIPNLGTARSLSRRRLRSAGNPIPVPSNNMGLSLSVSVPTTKLSDRMKTGAESRSRETKLNTKPFQSRFNSIQTRTSPRKHKTKKSEEVIEIDSEDEQKQDTFFDAEQEIESNSAKKRRLIRRDSEDKETCLPELKMNRRKTTSSPEEEGVLKKTFQRATRLFKTIIPSVQDPDYKPTKTTDEQPSVSTTVKLPYDPIDDYELIVTGADEHLLTYPFRGKKSVTVYERDLDRLKDETYLNDTLLDVFPKIWSDEYPEANIYTF</sequence>
<gene>
    <name evidence="2" type="ORF">CU098_002632</name>
</gene>
<proteinExistence type="predicted"/>
<dbReference type="STRING" id="4846.A0A367IPY4"/>
<feature type="compositionally biased region" description="Basic and acidic residues" evidence="1">
    <location>
        <begin position="57"/>
        <end position="73"/>
    </location>
</feature>
<organism evidence="2 3">
    <name type="scientific">Rhizopus stolonifer</name>
    <name type="common">Rhizopus nigricans</name>
    <dbReference type="NCBI Taxonomy" id="4846"/>
    <lineage>
        <taxon>Eukaryota</taxon>
        <taxon>Fungi</taxon>
        <taxon>Fungi incertae sedis</taxon>
        <taxon>Mucoromycota</taxon>
        <taxon>Mucoromycotina</taxon>
        <taxon>Mucoromycetes</taxon>
        <taxon>Mucorales</taxon>
        <taxon>Mucorineae</taxon>
        <taxon>Rhizopodaceae</taxon>
        <taxon>Rhizopus</taxon>
    </lineage>
</organism>
<keyword evidence="3" id="KW-1185">Reference proteome</keyword>
<feature type="compositionally biased region" description="Polar residues" evidence="1">
    <location>
        <begin position="40"/>
        <end position="56"/>
    </location>
</feature>
<name>A0A367IPY4_RHIST</name>
<feature type="region of interest" description="Disordered" evidence="1">
    <location>
        <begin position="86"/>
        <end position="106"/>
    </location>
</feature>
<comment type="caution">
    <text evidence="2">The sequence shown here is derived from an EMBL/GenBank/DDBJ whole genome shotgun (WGS) entry which is preliminary data.</text>
</comment>
<protein>
    <submittedName>
        <fullName evidence="2">Uncharacterized protein</fullName>
    </submittedName>
</protein>
<reference evidence="2 3" key="1">
    <citation type="journal article" date="2018" name="G3 (Bethesda)">
        <title>Phylogenetic and Phylogenomic Definition of Rhizopus Species.</title>
        <authorList>
            <person name="Gryganskyi A.P."/>
            <person name="Golan J."/>
            <person name="Dolatabadi S."/>
            <person name="Mondo S."/>
            <person name="Robb S."/>
            <person name="Idnurm A."/>
            <person name="Muszewska A."/>
            <person name="Steczkiewicz K."/>
            <person name="Masonjones S."/>
            <person name="Liao H.L."/>
            <person name="Gajdeczka M.T."/>
            <person name="Anike F."/>
            <person name="Vuek A."/>
            <person name="Anishchenko I.M."/>
            <person name="Voigt K."/>
            <person name="de Hoog G.S."/>
            <person name="Smith M.E."/>
            <person name="Heitman J."/>
            <person name="Vilgalys R."/>
            <person name="Stajich J.E."/>
        </authorList>
    </citation>
    <scope>NUCLEOTIDE SEQUENCE [LARGE SCALE GENOMIC DNA]</scope>
    <source>
        <strain evidence="2 3">LSU 92-RS-03</strain>
    </source>
</reference>